<sequence>MEMMNLKPSLARELNQDGFSSIHLALLNQQTEMVIDFLSVDKDLICVKGKGVSLQADLHVAAEKKKFKAFKAMLEWIQSTFEDNKYMRGKILNLQDKNGNTVLHLAASINHP</sequence>
<proteinExistence type="predicted"/>
<dbReference type="Gene3D" id="1.25.40.20">
    <property type="entry name" value="Ankyrin repeat-containing domain"/>
    <property type="match status" value="1"/>
</dbReference>
<dbReference type="PANTHER" id="PTHR24128">
    <property type="entry name" value="HOMEOBOX PROTEIN WARIAI"/>
    <property type="match status" value="1"/>
</dbReference>
<evidence type="ECO:0000313" key="1">
    <source>
        <dbReference type="EMBL" id="MBA0566687.1"/>
    </source>
</evidence>
<name>A0A7J8MPM4_9ROSI</name>
<dbReference type="Proteomes" id="UP000593572">
    <property type="component" value="Unassembled WGS sequence"/>
</dbReference>
<dbReference type="SUPFAM" id="SSF48403">
    <property type="entry name" value="Ankyrin repeat"/>
    <property type="match status" value="1"/>
</dbReference>
<keyword evidence="2" id="KW-1185">Reference proteome</keyword>
<dbReference type="EMBL" id="JABEZX010000009">
    <property type="protein sequence ID" value="MBA0566687.1"/>
    <property type="molecule type" value="Genomic_DNA"/>
</dbReference>
<dbReference type="PANTHER" id="PTHR24128:SF40">
    <property type="entry name" value="SERINE_THREONINE-PROTEIN PHOSPHATASE 6 REGULATORY ANKYRIN REPEAT SUBUNIT A-LIKE"/>
    <property type="match status" value="1"/>
</dbReference>
<dbReference type="AlphaFoldDB" id="A0A7J8MPM4"/>
<dbReference type="InterPro" id="IPR036770">
    <property type="entry name" value="Ankyrin_rpt-contain_sf"/>
</dbReference>
<feature type="non-terminal residue" evidence="1">
    <location>
        <position position="112"/>
    </location>
</feature>
<gene>
    <name evidence="1" type="ORF">Golob_011481</name>
</gene>
<accession>A0A7J8MPM4</accession>
<reference evidence="1 2" key="1">
    <citation type="journal article" date="2019" name="Genome Biol. Evol.">
        <title>Insights into the evolution of the New World diploid cottons (Gossypium, subgenus Houzingenia) based on genome sequencing.</title>
        <authorList>
            <person name="Grover C.E."/>
            <person name="Arick M.A. 2nd"/>
            <person name="Thrash A."/>
            <person name="Conover J.L."/>
            <person name="Sanders W.S."/>
            <person name="Peterson D.G."/>
            <person name="Frelichowski J.E."/>
            <person name="Scheffler J.A."/>
            <person name="Scheffler B.E."/>
            <person name="Wendel J.F."/>
        </authorList>
    </citation>
    <scope>NUCLEOTIDE SEQUENCE [LARGE SCALE GENOMIC DNA]</scope>
    <source>
        <strain evidence="1">157</strain>
        <tissue evidence="1">Leaf</tissue>
    </source>
</reference>
<comment type="caution">
    <text evidence="1">The sequence shown here is derived from an EMBL/GenBank/DDBJ whole genome shotgun (WGS) entry which is preliminary data.</text>
</comment>
<evidence type="ECO:0000313" key="2">
    <source>
        <dbReference type="Proteomes" id="UP000593572"/>
    </source>
</evidence>
<organism evidence="1 2">
    <name type="scientific">Gossypium lobatum</name>
    <dbReference type="NCBI Taxonomy" id="34289"/>
    <lineage>
        <taxon>Eukaryota</taxon>
        <taxon>Viridiplantae</taxon>
        <taxon>Streptophyta</taxon>
        <taxon>Embryophyta</taxon>
        <taxon>Tracheophyta</taxon>
        <taxon>Spermatophyta</taxon>
        <taxon>Magnoliopsida</taxon>
        <taxon>eudicotyledons</taxon>
        <taxon>Gunneridae</taxon>
        <taxon>Pentapetalae</taxon>
        <taxon>rosids</taxon>
        <taxon>malvids</taxon>
        <taxon>Malvales</taxon>
        <taxon>Malvaceae</taxon>
        <taxon>Malvoideae</taxon>
        <taxon>Gossypium</taxon>
    </lineage>
</organism>
<protein>
    <submittedName>
        <fullName evidence="1">Uncharacterized protein</fullName>
    </submittedName>
</protein>